<organism evidence="2 3">
    <name type="scientific">Apiosordaria backusii</name>
    <dbReference type="NCBI Taxonomy" id="314023"/>
    <lineage>
        <taxon>Eukaryota</taxon>
        <taxon>Fungi</taxon>
        <taxon>Dikarya</taxon>
        <taxon>Ascomycota</taxon>
        <taxon>Pezizomycotina</taxon>
        <taxon>Sordariomycetes</taxon>
        <taxon>Sordariomycetidae</taxon>
        <taxon>Sordariales</taxon>
        <taxon>Lasiosphaeriaceae</taxon>
        <taxon>Apiosordaria</taxon>
    </lineage>
</organism>
<evidence type="ECO:0000313" key="2">
    <source>
        <dbReference type="EMBL" id="KAK0723712.1"/>
    </source>
</evidence>
<comment type="caution">
    <text evidence="2">The sequence shown here is derived from an EMBL/GenBank/DDBJ whole genome shotgun (WGS) entry which is preliminary data.</text>
</comment>
<keyword evidence="1" id="KW-1133">Transmembrane helix</keyword>
<dbReference type="EMBL" id="JAUKTV010000011">
    <property type="protein sequence ID" value="KAK0723712.1"/>
    <property type="molecule type" value="Genomic_DNA"/>
</dbReference>
<accession>A0AA40E3I5</accession>
<sequence length="238" mass="26360">MNAATSLFKPHMYPLRPLPSFIWSDRPSSHCSFILPMTSNLALYTDHTSSSAVFIWLSSTIFPPVLCIDFVALLFALNSRFCSRSRQVALRLLVYRLRVCSHLHSEVQHCLHPVVVCSLPSSPGLSSSGCFLSSGCLSSSSKALLSPSSLDASCLNLFLIHIQGFSPVFIQLLLVHRLLDHKLVVHRLFLSSSTILVSSSSRFASSSGSLFRLVLWLLIQACPLWPCHLRPQAYCSRA</sequence>
<reference evidence="2" key="1">
    <citation type="submission" date="2023-06" db="EMBL/GenBank/DDBJ databases">
        <title>Genome-scale phylogeny and comparative genomics of the fungal order Sordariales.</title>
        <authorList>
            <consortium name="Lawrence Berkeley National Laboratory"/>
            <person name="Hensen N."/>
            <person name="Bonometti L."/>
            <person name="Westerberg I."/>
            <person name="Brannstrom I.O."/>
            <person name="Guillou S."/>
            <person name="Cros-Aarteil S."/>
            <person name="Calhoun S."/>
            <person name="Haridas S."/>
            <person name="Kuo A."/>
            <person name="Mondo S."/>
            <person name="Pangilinan J."/>
            <person name="Riley R."/>
            <person name="Labutti K."/>
            <person name="Andreopoulos B."/>
            <person name="Lipzen A."/>
            <person name="Chen C."/>
            <person name="Yanf M."/>
            <person name="Daum C."/>
            <person name="Ng V."/>
            <person name="Clum A."/>
            <person name="Steindorff A."/>
            <person name="Ohm R."/>
            <person name="Martin F."/>
            <person name="Silar P."/>
            <person name="Natvig D."/>
            <person name="Lalanne C."/>
            <person name="Gautier V."/>
            <person name="Ament-Velasquez S.L."/>
            <person name="Kruys A."/>
            <person name="Hutchinson M.I."/>
            <person name="Powell A.J."/>
            <person name="Barry K."/>
            <person name="Miller A.N."/>
            <person name="Grigoriev I.V."/>
            <person name="Debuchy R."/>
            <person name="Gladieux P."/>
            <person name="Thoren M.H."/>
            <person name="Johannesson H."/>
        </authorList>
    </citation>
    <scope>NUCLEOTIDE SEQUENCE</scope>
    <source>
        <strain evidence="2">CBS 540.89</strain>
    </source>
</reference>
<keyword evidence="1" id="KW-0472">Membrane</keyword>
<keyword evidence="3" id="KW-1185">Reference proteome</keyword>
<feature type="transmembrane region" description="Helical" evidence="1">
    <location>
        <begin position="53"/>
        <end position="77"/>
    </location>
</feature>
<proteinExistence type="predicted"/>
<keyword evidence="1" id="KW-0812">Transmembrane</keyword>
<evidence type="ECO:0000256" key="1">
    <source>
        <dbReference type="SAM" id="Phobius"/>
    </source>
</evidence>
<dbReference type="Proteomes" id="UP001172159">
    <property type="component" value="Unassembled WGS sequence"/>
</dbReference>
<name>A0AA40E3I5_9PEZI</name>
<dbReference type="AlphaFoldDB" id="A0AA40E3I5"/>
<evidence type="ECO:0000313" key="3">
    <source>
        <dbReference type="Proteomes" id="UP001172159"/>
    </source>
</evidence>
<protein>
    <submittedName>
        <fullName evidence="2">Uncharacterized protein</fullName>
    </submittedName>
</protein>
<gene>
    <name evidence="2" type="ORF">B0T21DRAFT_42060</name>
</gene>